<protein>
    <recommendedName>
        <fullName evidence="3">Thiol-disulfide isomerase and thioredoxin</fullName>
    </recommendedName>
</protein>
<dbReference type="Proteomes" id="UP000004263">
    <property type="component" value="Unassembled WGS sequence"/>
</dbReference>
<evidence type="ECO:0000313" key="1">
    <source>
        <dbReference type="EMBL" id="EAT13692.1"/>
    </source>
</evidence>
<sequence>MKKIELLGTLGCHLCELAEPIVYSVAKMYGIKVEQVDIADDPKLTELYGIRIPVVRLKDDTQTQDLGWPFDESQCEQWLRSINAV</sequence>
<evidence type="ECO:0000313" key="2">
    <source>
        <dbReference type="Proteomes" id="UP000004263"/>
    </source>
</evidence>
<dbReference type="SUPFAM" id="SSF52833">
    <property type="entry name" value="Thioredoxin-like"/>
    <property type="match status" value="1"/>
</dbReference>
<evidence type="ECO:0008006" key="3">
    <source>
        <dbReference type="Google" id="ProtNLM"/>
    </source>
</evidence>
<dbReference type="RefSeq" id="WP_007017113.1">
    <property type="nucleotide sequence ID" value="NZ_CH724113.1"/>
</dbReference>
<dbReference type="InterPro" id="IPR036249">
    <property type="entry name" value="Thioredoxin-like_sf"/>
</dbReference>
<dbReference type="AlphaFoldDB" id="Q1N6A0"/>
<dbReference type="InterPro" id="IPR008554">
    <property type="entry name" value="Glutaredoxin-like"/>
</dbReference>
<organism evidence="1 2">
    <name type="scientific">Bermanella marisrubri</name>
    <dbReference type="NCBI Taxonomy" id="207949"/>
    <lineage>
        <taxon>Bacteria</taxon>
        <taxon>Pseudomonadati</taxon>
        <taxon>Pseudomonadota</taxon>
        <taxon>Gammaproteobacteria</taxon>
        <taxon>Oceanospirillales</taxon>
        <taxon>Oceanospirillaceae</taxon>
        <taxon>Bermanella</taxon>
    </lineage>
</organism>
<keyword evidence="2" id="KW-1185">Reference proteome</keyword>
<dbReference type="HOGENOM" id="CLU_125054_4_2_6"/>
<dbReference type="Gene3D" id="3.40.30.10">
    <property type="entry name" value="Glutaredoxin"/>
    <property type="match status" value="1"/>
</dbReference>
<dbReference type="Pfam" id="PF05768">
    <property type="entry name" value="Glrx-like"/>
    <property type="match status" value="1"/>
</dbReference>
<proteinExistence type="predicted"/>
<accession>Q1N6A0</accession>
<gene>
    <name evidence="1" type="ORF">RED65_09879</name>
</gene>
<name>Q1N6A0_9GAMM</name>
<reference evidence="1 2" key="1">
    <citation type="submission" date="2006-03" db="EMBL/GenBank/DDBJ databases">
        <authorList>
            <person name="Pinhassi J."/>
            <person name="Pedros-Alio C."/>
            <person name="Ferriera S."/>
            <person name="Johnson J."/>
            <person name="Kravitz S."/>
            <person name="Halpern A."/>
            <person name="Remington K."/>
            <person name="Beeson K."/>
            <person name="Tran B."/>
            <person name="Rogers Y.-H."/>
            <person name="Friedman R."/>
            <person name="Venter J.C."/>
        </authorList>
    </citation>
    <scope>NUCLEOTIDE SEQUENCE [LARGE SCALE GENOMIC DNA]</scope>
    <source>
        <strain evidence="1 2">RED65</strain>
    </source>
</reference>
<dbReference type="STRING" id="207949.RED65_09879"/>
<comment type="caution">
    <text evidence="1">The sequence shown here is derived from an EMBL/GenBank/DDBJ whole genome shotgun (WGS) entry which is preliminary data.</text>
</comment>
<dbReference type="EMBL" id="AAQH01000001">
    <property type="protein sequence ID" value="EAT13692.1"/>
    <property type="molecule type" value="Genomic_DNA"/>
</dbReference>